<feature type="region of interest" description="Disordered" evidence="3">
    <location>
        <begin position="50"/>
        <end position="90"/>
    </location>
</feature>
<dbReference type="Pfam" id="PF10634">
    <property type="entry name" value="Iron_transport"/>
    <property type="match status" value="1"/>
</dbReference>
<dbReference type="EMBL" id="QXGI01000006">
    <property type="protein sequence ID" value="RSX46802.1"/>
    <property type="molecule type" value="Genomic_DNA"/>
</dbReference>
<comment type="similarity">
    <text evidence="1">Belongs to the UPF0423 family.</text>
</comment>
<evidence type="ECO:0000313" key="5">
    <source>
        <dbReference type="EMBL" id="RSX46802.1"/>
    </source>
</evidence>
<gene>
    <name evidence="5" type="ORF">D2E22_1483</name>
</gene>
<name>A0A430F6P5_9BIFI</name>
<protein>
    <submittedName>
        <fullName evidence="5">Amino acid ABC transporter substrate-binding protein</fullName>
    </submittedName>
</protein>
<keyword evidence="6" id="KW-1185">Reference proteome</keyword>
<feature type="compositionally biased region" description="Low complexity" evidence="3">
    <location>
        <begin position="50"/>
        <end position="70"/>
    </location>
</feature>
<accession>A0A430F6P5</accession>
<feature type="chain" id="PRO_5039134985" evidence="4">
    <location>
        <begin position="48"/>
        <end position="237"/>
    </location>
</feature>
<evidence type="ECO:0000256" key="4">
    <source>
        <dbReference type="SAM" id="SignalP"/>
    </source>
</evidence>
<reference evidence="5 6" key="1">
    <citation type="submission" date="2018-09" db="EMBL/GenBank/DDBJ databases">
        <title>Characterization of the phylogenetic diversity of five novel species belonging to the genus Bifidobacterium.</title>
        <authorList>
            <person name="Lugli G.A."/>
            <person name="Duranti S."/>
            <person name="Milani C."/>
        </authorList>
    </citation>
    <scope>NUCLEOTIDE SEQUENCE [LARGE SCALE GENOMIC DNA]</scope>
    <source>
        <strain evidence="5 6">2020B</strain>
    </source>
</reference>
<keyword evidence="2 4" id="KW-0732">Signal</keyword>
<sequence>MNPASIHQVFQPITNHQRERNTTMKKNKLAALLAALAALTMTASLSACGGSDDAAKADSNADANATTSVEEAADKEEDGGAGFEEIPIGEDQEVGPLNVAAVYFQPIDMEPAGMGLSAAESNLHLEADIHALKDNKLGYGEGDFIPKLTVDYVIQDKNDPNNKQEGTFMEMNASDGPHYGGNVKLDKDGEYTLTFKIHSPAENGWMLHVDKETGVEGHFWTEPLEATFDWDYTVHQW</sequence>
<evidence type="ECO:0000256" key="1">
    <source>
        <dbReference type="ARBA" id="ARBA00010013"/>
    </source>
</evidence>
<organism evidence="5 6">
    <name type="scientific">Bifidobacterium castoris</name>
    <dbReference type="NCBI Taxonomy" id="2306972"/>
    <lineage>
        <taxon>Bacteria</taxon>
        <taxon>Bacillati</taxon>
        <taxon>Actinomycetota</taxon>
        <taxon>Actinomycetes</taxon>
        <taxon>Bifidobacteriales</taxon>
        <taxon>Bifidobacteriaceae</taxon>
        <taxon>Bifidobacterium</taxon>
    </lineage>
</organism>
<dbReference type="InterPro" id="IPR018470">
    <property type="entry name" value="Metal-bd_Tp34-typ"/>
</dbReference>
<dbReference type="AlphaFoldDB" id="A0A430F6P5"/>
<evidence type="ECO:0000256" key="3">
    <source>
        <dbReference type="SAM" id="MobiDB-lite"/>
    </source>
</evidence>
<evidence type="ECO:0000313" key="6">
    <source>
        <dbReference type="Proteomes" id="UP000288052"/>
    </source>
</evidence>
<proteinExistence type="inferred from homology"/>
<dbReference type="InterPro" id="IPR038482">
    <property type="entry name" value="Tp34-type_sf"/>
</dbReference>
<dbReference type="Proteomes" id="UP000288052">
    <property type="component" value="Unassembled WGS sequence"/>
</dbReference>
<dbReference type="Gene3D" id="2.60.40.2480">
    <property type="entry name" value="Periplasmic metal-binding protein Tp34-type"/>
    <property type="match status" value="1"/>
</dbReference>
<comment type="caution">
    <text evidence="5">The sequence shown here is derived from an EMBL/GenBank/DDBJ whole genome shotgun (WGS) entry which is preliminary data.</text>
</comment>
<evidence type="ECO:0000256" key="2">
    <source>
        <dbReference type="ARBA" id="ARBA00022729"/>
    </source>
</evidence>
<feature type="signal peptide" evidence="4">
    <location>
        <begin position="1"/>
        <end position="47"/>
    </location>
</feature>